<feature type="transmembrane region" description="Helical" evidence="1">
    <location>
        <begin position="107"/>
        <end position="129"/>
    </location>
</feature>
<dbReference type="eggNOG" id="ENOG5031I29">
    <property type="taxonomic scope" value="Bacteria"/>
</dbReference>
<dbReference type="GO" id="GO:0003677">
    <property type="term" value="F:DNA binding"/>
    <property type="evidence" value="ECO:0007669"/>
    <property type="project" value="InterPro"/>
</dbReference>
<feature type="transmembrane region" description="Helical" evidence="1">
    <location>
        <begin position="173"/>
        <end position="193"/>
    </location>
</feature>
<keyword evidence="1" id="KW-0472">Membrane</keyword>
<protein>
    <submittedName>
        <fullName evidence="3">Putative membrane protein</fullName>
    </submittedName>
</protein>
<dbReference type="AlphaFoldDB" id="C3PFH7"/>
<dbReference type="SMART" id="SM00530">
    <property type="entry name" value="HTH_XRE"/>
    <property type="match status" value="1"/>
</dbReference>
<dbReference type="InterPro" id="IPR010982">
    <property type="entry name" value="Lambda_DNA-bd_dom_sf"/>
</dbReference>
<organism evidence="3 4">
    <name type="scientific">Corynebacterium aurimucosum (strain ATCC 700975 / DSM 44827 / CIP 107346 / CN-1)</name>
    <name type="common">Corynebacterium nigricans</name>
    <dbReference type="NCBI Taxonomy" id="548476"/>
    <lineage>
        <taxon>Bacteria</taxon>
        <taxon>Bacillati</taxon>
        <taxon>Actinomycetota</taxon>
        <taxon>Actinomycetes</taxon>
        <taxon>Mycobacteriales</taxon>
        <taxon>Corynebacteriaceae</taxon>
        <taxon>Corynebacterium</taxon>
    </lineage>
</organism>
<dbReference type="EMBL" id="CP001601">
    <property type="protein sequence ID" value="ACP32581.1"/>
    <property type="molecule type" value="Genomic_DNA"/>
</dbReference>
<dbReference type="Proteomes" id="UP000002077">
    <property type="component" value="Chromosome"/>
</dbReference>
<dbReference type="Gene3D" id="1.10.260.40">
    <property type="entry name" value="lambda repressor-like DNA-binding domains"/>
    <property type="match status" value="1"/>
</dbReference>
<dbReference type="SUPFAM" id="SSF47413">
    <property type="entry name" value="lambda repressor-like DNA-binding domains"/>
    <property type="match status" value="1"/>
</dbReference>
<keyword evidence="4" id="KW-1185">Reference proteome</keyword>
<proteinExistence type="predicted"/>
<evidence type="ECO:0000313" key="4">
    <source>
        <dbReference type="Proteomes" id="UP000002077"/>
    </source>
</evidence>
<dbReference type="PROSITE" id="PS50943">
    <property type="entry name" value="HTH_CROC1"/>
    <property type="match status" value="1"/>
</dbReference>
<dbReference type="KEGG" id="car:cauri_0984"/>
<dbReference type="STRING" id="548476.cauri_0984"/>
<gene>
    <name evidence="3" type="ordered locus">cauri_0984</name>
</gene>
<name>C3PFH7_CORA7</name>
<reference evidence="3 4" key="1">
    <citation type="journal article" date="2010" name="BMC Genomics">
        <title>Complete genome sequence and lifestyle of black-pigmented Corynebacterium aurimucosum ATCC 700975 (formerly C. nigricans CN-1) isolated from a vaginal swab of a woman with spontaneous abortion.</title>
        <authorList>
            <person name="Trost E."/>
            <person name="Gotker S."/>
            <person name="Schneider J."/>
            <person name="Schneiker-Bekel S."/>
            <person name="Szczepanowski R."/>
            <person name="Tilker A."/>
            <person name="Viehoever P."/>
            <person name="Arnold W."/>
            <person name="Bekel T."/>
            <person name="Blom J."/>
            <person name="Gartemann K.H."/>
            <person name="Linke B."/>
            <person name="Goesmann A."/>
            <person name="Puhler A."/>
            <person name="Shukla S.K."/>
            <person name="Tauch A."/>
        </authorList>
    </citation>
    <scope>NUCLEOTIDE SEQUENCE [LARGE SCALE GENOMIC DNA]</scope>
    <source>
        <strain evidence="4">ATCC 700975 / DSM 44827 / CIP 107346 / CN-1</strain>
    </source>
</reference>
<feature type="transmembrane region" description="Helical" evidence="1">
    <location>
        <begin position="80"/>
        <end position="101"/>
    </location>
</feature>
<dbReference type="OrthoDB" id="4424710at2"/>
<sequence>MSQADLAERAGVSRQTIANIERGNYSPSVYLALGICRELGKPSKKSLEMNNMINALANYTLNEIERASHDEFERETCYKALTISASPTMFLELVAAAILAWVLPGQMSMLCFLAIAPSVIGNAIGTAWLRKRVATPLAGRNWAAMAVYFIPVIAIFTGVAYNAYAPADGHNPTAYLAGTAVGAITVLILAPFIRRLQHRCDQERLDAELDD</sequence>
<dbReference type="CDD" id="cd00093">
    <property type="entry name" value="HTH_XRE"/>
    <property type="match status" value="1"/>
</dbReference>
<feature type="transmembrane region" description="Helical" evidence="1">
    <location>
        <begin position="141"/>
        <end position="161"/>
    </location>
</feature>
<evidence type="ECO:0000313" key="3">
    <source>
        <dbReference type="EMBL" id="ACP32581.1"/>
    </source>
</evidence>
<keyword evidence="1" id="KW-0812">Transmembrane</keyword>
<evidence type="ECO:0000256" key="1">
    <source>
        <dbReference type="SAM" id="Phobius"/>
    </source>
</evidence>
<feature type="domain" description="HTH cro/C1-type" evidence="2">
    <location>
        <begin position="1"/>
        <end position="47"/>
    </location>
</feature>
<dbReference type="HOGENOM" id="CLU_113229_0_0_11"/>
<accession>C3PFH7</accession>
<dbReference type="Pfam" id="PF01381">
    <property type="entry name" value="HTH_3"/>
    <property type="match status" value="1"/>
</dbReference>
<evidence type="ECO:0000259" key="2">
    <source>
        <dbReference type="PROSITE" id="PS50943"/>
    </source>
</evidence>
<dbReference type="InterPro" id="IPR001387">
    <property type="entry name" value="Cro/C1-type_HTH"/>
</dbReference>
<keyword evidence="1" id="KW-1133">Transmembrane helix</keyword>